<evidence type="ECO:0000256" key="4">
    <source>
        <dbReference type="ARBA" id="ARBA00022777"/>
    </source>
</evidence>
<comment type="caution">
    <text evidence="10">The sequence shown here is derived from an EMBL/GenBank/DDBJ whole genome shotgun (WGS) entry which is preliminary data.</text>
</comment>
<dbReference type="OrthoDB" id="9807434at2"/>
<dbReference type="AlphaFoldDB" id="A0A5A5TB00"/>
<feature type="binding site" evidence="8">
    <location>
        <begin position="11"/>
        <end position="19"/>
    </location>
    <ligand>
        <name>ATP</name>
        <dbReference type="ChEBI" id="CHEBI:30616"/>
    </ligand>
</feature>
<comment type="catalytic activity">
    <reaction evidence="7 8">
        <text>CMP + ATP = CDP + ADP</text>
        <dbReference type="Rhea" id="RHEA:11600"/>
        <dbReference type="ChEBI" id="CHEBI:30616"/>
        <dbReference type="ChEBI" id="CHEBI:58069"/>
        <dbReference type="ChEBI" id="CHEBI:60377"/>
        <dbReference type="ChEBI" id="CHEBI:456216"/>
        <dbReference type="EC" id="2.7.4.25"/>
    </reaction>
</comment>
<dbReference type="EMBL" id="BIXY01000021">
    <property type="protein sequence ID" value="GCF08336.1"/>
    <property type="molecule type" value="Genomic_DNA"/>
</dbReference>
<sequence>MSGPQCIAIDGPAGSGKSTVGEQLARQLGYLYVDTGAMYRAVAWLALHEGVDIYDAPALEVLAQRAEIVISHPHISDGRQYTVTVNGRDVTWDIRDTQVTGAVSAVSSHPNVRKILIAQQREMAQQGRVVMVGRDIGAVVLPDAELKIYLTATLEERARRRHVELVERFGATSPQVPSLEDLQRGIERRDDIDHDNMRPAIDAIVIETDYLSVPQVLGAILPYVEDTV</sequence>
<dbReference type="GO" id="GO:0006220">
    <property type="term" value="P:pyrimidine nucleotide metabolic process"/>
    <property type="evidence" value="ECO:0007669"/>
    <property type="project" value="UniProtKB-UniRule"/>
</dbReference>
<dbReference type="Proteomes" id="UP000322530">
    <property type="component" value="Unassembled WGS sequence"/>
</dbReference>
<dbReference type="EC" id="2.7.4.25" evidence="8"/>
<protein>
    <recommendedName>
        <fullName evidence="8">Cytidylate kinase</fullName>
        <shortName evidence="8">CK</shortName>
        <ecNumber evidence="8">2.7.4.25</ecNumber>
    </recommendedName>
    <alternativeName>
        <fullName evidence="8">Cytidine monophosphate kinase</fullName>
        <shortName evidence="8">CMP kinase</shortName>
    </alternativeName>
</protein>
<evidence type="ECO:0000313" key="11">
    <source>
        <dbReference type="Proteomes" id="UP000322530"/>
    </source>
</evidence>
<evidence type="ECO:0000256" key="3">
    <source>
        <dbReference type="ARBA" id="ARBA00022741"/>
    </source>
</evidence>
<comment type="subcellular location">
    <subcellularLocation>
        <location evidence="8">Cytoplasm</location>
    </subcellularLocation>
</comment>
<dbReference type="HAMAP" id="MF_00238">
    <property type="entry name" value="Cytidyl_kinase_type1"/>
    <property type="match status" value="1"/>
</dbReference>
<dbReference type="Gene3D" id="3.40.50.300">
    <property type="entry name" value="P-loop containing nucleotide triphosphate hydrolases"/>
    <property type="match status" value="1"/>
</dbReference>
<dbReference type="InterPro" id="IPR027417">
    <property type="entry name" value="P-loop_NTPase"/>
</dbReference>
<reference evidence="10 11" key="1">
    <citation type="submission" date="2019-01" db="EMBL/GenBank/DDBJ databases">
        <title>Draft genome sequence of Dictyobacter sp. Uno17.</title>
        <authorList>
            <person name="Wang C.M."/>
            <person name="Zheng Y."/>
            <person name="Sakai Y."/>
            <person name="Abe K."/>
            <person name="Yokota A."/>
            <person name="Yabe S."/>
        </authorList>
    </citation>
    <scope>NUCLEOTIDE SEQUENCE [LARGE SCALE GENOMIC DNA]</scope>
    <source>
        <strain evidence="10 11">Uno17</strain>
    </source>
</reference>
<dbReference type="SUPFAM" id="SSF52540">
    <property type="entry name" value="P-loop containing nucleoside triphosphate hydrolases"/>
    <property type="match status" value="1"/>
</dbReference>
<dbReference type="NCBIfam" id="TIGR00017">
    <property type="entry name" value="cmk"/>
    <property type="match status" value="1"/>
</dbReference>
<comment type="catalytic activity">
    <reaction evidence="6 8">
        <text>dCMP + ATP = dCDP + ADP</text>
        <dbReference type="Rhea" id="RHEA:25094"/>
        <dbReference type="ChEBI" id="CHEBI:30616"/>
        <dbReference type="ChEBI" id="CHEBI:57566"/>
        <dbReference type="ChEBI" id="CHEBI:58593"/>
        <dbReference type="ChEBI" id="CHEBI:456216"/>
        <dbReference type="EC" id="2.7.4.25"/>
    </reaction>
</comment>
<keyword evidence="2 8" id="KW-0808">Transferase</keyword>
<accession>A0A5A5TB00</accession>
<name>A0A5A5TB00_9CHLR</name>
<keyword evidence="5 8" id="KW-0067">ATP-binding</keyword>
<evidence type="ECO:0000256" key="8">
    <source>
        <dbReference type="HAMAP-Rule" id="MF_00238"/>
    </source>
</evidence>
<dbReference type="GO" id="GO:0005524">
    <property type="term" value="F:ATP binding"/>
    <property type="evidence" value="ECO:0007669"/>
    <property type="project" value="UniProtKB-UniRule"/>
</dbReference>
<evidence type="ECO:0000256" key="2">
    <source>
        <dbReference type="ARBA" id="ARBA00022679"/>
    </source>
</evidence>
<keyword evidence="11" id="KW-1185">Reference proteome</keyword>
<organism evidence="10 11">
    <name type="scientific">Dictyobacter arantiisoli</name>
    <dbReference type="NCBI Taxonomy" id="2014874"/>
    <lineage>
        <taxon>Bacteria</taxon>
        <taxon>Bacillati</taxon>
        <taxon>Chloroflexota</taxon>
        <taxon>Ktedonobacteria</taxon>
        <taxon>Ktedonobacterales</taxon>
        <taxon>Dictyobacteraceae</taxon>
        <taxon>Dictyobacter</taxon>
    </lineage>
</organism>
<evidence type="ECO:0000256" key="7">
    <source>
        <dbReference type="ARBA" id="ARBA00048478"/>
    </source>
</evidence>
<dbReference type="Pfam" id="PF02224">
    <property type="entry name" value="Cytidylate_kin"/>
    <property type="match status" value="1"/>
</dbReference>
<dbReference type="GO" id="GO:0036430">
    <property type="term" value="F:CMP kinase activity"/>
    <property type="evidence" value="ECO:0007669"/>
    <property type="project" value="RHEA"/>
</dbReference>
<evidence type="ECO:0000256" key="1">
    <source>
        <dbReference type="ARBA" id="ARBA00009427"/>
    </source>
</evidence>
<dbReference type="GO" id="GO:0036431">
    <property type="term" value="F:dCMP kinase activity"/>
    <property type="evidence" value="ECO:0007669"/>
    <property type="project" value="InterPro"/>
</dbReference>
<evidence type="ECO:0000313" key="10">
    <source>
        <dbReference type="EMBL" id="GCF08336.1"/>
    </source>
</evidence>
<dbReference type="CDD" id="cd02020">
    <property type="entry name" value="CMPK"/>
    <property type="match status" value="1"/>
</dbReference>
<dbReference type="RefSeq" id="WP_149401325.1">
    <property type="nucleotide sequence ID" value="NZ_BIXY01000021.1"/>
</dbReference>
<dbReference type="GO" id="GO:0005737">
    <property type="term" value="C:cytoplasm"/>
    <property type="evidence" value="ECO:0007669"/>
    <property type="project" value="UniProtKB-SubCell"/>
</dbReference>
<comment type="similarity">
    <text evidence="1 8">Belongs to the cytidylate kinase family. Type 1 subfamily.</text>
</comment>
<evidence type="ECO:0000256" key="5">
    <source>
        <dbReference type="ARBA" id="ARBA00022840"/>
    </source>
</evidence>
<keyword evidence="8" id="KW-0963">Cytoplasm</keyword>
<keyword evidence="4 8" id="KW-0418">Kinase</keyword>
<evidence type="ECO:0000256" key="6">
    <source>
        <dbReference type="ARBA" id="ARBA00047615"/>
    </source>
</evidence>
<dbReference type="InterPro" id="IPR003136">
    <property type="entry name" value="Cytidylate_kin"/>
</dbReference>
<proteinExistence type="inferred from homology"/>
<evidence type="ECO:0000259" key="9">
    <source>
        <dbReference type="Pfam" id="PF02224"/>
    </source>
</evidence>
<gene>
    <name evidence="8 10" type="primary">cmk</name>
    <name evidence="10" type="ORF">KDI_19000</name>
</gene>
<feature type="domain" description="Cytidylate kinase" evidence="9">
    <location>
        <begin position="7"/>
        <end position="225"/>
    </location>
</feature>
<dbReference type="InterPro" id="IPR011994">
    <property type="entry name" value="Cytidylate_kinase_dom"/>
</dbReference>
<keyword evidence="3 8" id="KW-0547">Nucleotide-binding</keyword>